<dbReference type="InterPro" id="IPR050811">
    <property type="entry name" value="Phosphate_ABC_transporter"/>
</dbReference>
<accession>A0AA48KH55</accession>
<evidence type="ECO:0000313" key="5">
    <source>
        <dbReference type="Proteomes" id="UP001228113"/>
    </source>
</evidence>
<dbReference type="PANTHER" id="PTHR30570:SF6">
    <property type="entry name" value="PHOSPHATE-BINDING PROTEIN PSTS"/>
    <property type="match status" value="1"/>
</dbReference>
<keyword evidence="5" id="KW-1185">Reference proteome</keyword>
<organism evidence="4 5">
    <name type="scientific">Mesoterricola sediminis</name>
    <dbReference type="NCBI Taxonomy" id="2927980"/>
    <lineage>
        <taxon>Bacteria</taxon>
        <taxon>Pseudomonadati</taxon>
        <taxon>Acidobacteriota</taxon>
        <taxon>Holophagae</taxon>
        <taxon>Holophagales</taxon>
        <taxon>Holophagaceae</taxon>
        <taxon>Mesoterricola</taxon>
    </lineage>
</organism>
<gene>
    <name evidence="4" type="ORF">METESE_30110</name>
</gene>
<name>A0AA48KH55_9BACT</name>
<dbReference type="PANTHER" id="PTHR30570">
    <property type="entry name" value="PERIPLASMIC PHOSPHATE BINDING COMPONENT OF PHOSPHATE ABC TRANSPORTER"/>
    <property type="match status" value="1"/>
</dbReference>
<dbReference type="SUPFAM" id="SSF53850">
    <property type="entry name" value="Periplasmic binding protein-like II"/>
    <property type="match status" value="1"/>
</dbReference>
<feature type="chain" id="PRO_5041403852" evidence="2">
    <location>
        <begin position="24"/>
        <end position="327"/>
    </location>
</feature>
<dbReference type="RefSeq" id="WP_243335813.1">
    <property type="nucleotide sequence ID" value="NZ_AP027081.1"/>
</dbReference>
<proteinExistence type="predicted"/>
<evidence type="ECO:0000313" key="4">
    <source>
        <dbReference type="EMBL" id="BDU78053.1"/>
    </source>
</evidence>
<dbReference type="Pfam" id="PF12849">
    <property type="entry name" value="PBP_like_2"/>
    <property type="match status" value="1"/>
</dbReference>
<dbReference type="KEGG" id="msea:METESE_30110"/>
<feature type="domain" description="PBP" evidence="3">
    <location>
        <begin position="47"/>
        <end position="300"/>
    </location>
</feature>
<sequence>MGLSILRIAAILALAALPQAAQTAQMRAKVSEALPHYNPTVAVNGAVEIPGTDAISDLGEEWGRLFHQYQPQGRIVYVPKLTKEAVKDLTEGTRPLVITARELSQDEMKAFQAKHGYMPMRIPVCLDAIIVFVHKNNPISSISMEQLDAIFGQERHGGYKEPAATWSDFRVRGDLGKRAIVAYGRGEGTTTREAFQASVLLNGPFKAGVIAKPDASSLAESVITDEAGIAFGSLASWYAGVKVLPVIPYKSSDARLPNQDNVTLSRYPMPRLYYAYLNRAPGAALDPALGEVLHFLLSQEGQGVAADVGLLPAPHEFLTIALKRLER</sequence>
<reference evidence="4" key="1">
    <citation type="journal article" date="2023" name="Int. J. Syst. Evol. Microbiol.">
        <title>Mesoterricola silvestris gen. nov., sp. nov., Mesoterricola sediminis sp. nov., Geothrix oryzae sp. nov., Geothrix edaphica sp. nov., Geothrix rubra sp. nov., and Geothrix limicola sp. nov., six novel members of Acidobacteriota isolated from soils.</title>
        <authorList>
            <person name="Itoh H."/>
            <person name="Sugisawa Y."/>
            <person name="Mise K."/>
            <person name="Xu Z."/>
            <person name="Kuniyasu M."/>
            <person name="Ushijima N."/>
            <person name="Kawano K."/>
            <person name="Kobayashi E."/>
            <person name="Shiratori Y."/>
            <person name="Masuda Y."/>
            <person name="Senoo K."/>
        </authorList>
    </citation>
    <scope>NUCLEOTIDE SEQUENCE</scope>
    <source>
        <strain evidence="4">W786</strain>
    </source>
</reference>
<dbReference type="Proteomes" id="UP001228113">
    <property type="component" value="Chromosome"/>
</dbReference>
<dbReference type="AlphaFoldDB" id="A0AA48KH55"/>
<protein>
    <submittedName>
        <fullName evidence="4">Phosphate ABC transporter substrate-binding protein</fullName>
    </submittedName>
</protein>
<evidence type="ECO:0000259" key="3">
    <source>
        <dbReference type="Pfam" id="PF12849"/>
    </source>
</evidence>
<keyword evidence="1 2" id="KW-0732">Signal</keyword>
<dbReference type="EMBL" id="AP027081">
    <property type="protein sequence ID" value="BDU78053.1"/>
    <property type="molecule type" value="Genomic_DNA"/>
</dbReference>
<evidence type="ECO:0000256" key="2">
    <source>
        <dbReference type="SAM" id="SignalP"/>
    </source>
</evidence>
<evidence type="ECO:0000256" key="1">
    <source>
        <dbReference type="ARBA" id="ARBA00022729"/>
    </source>
</evidence>
<dbReference type="InterPro" id="IPR024370">
    <property type="entry name" value="PBP_domain"/>
</dbReference>
<feature type="signal peptide" evidence="2">
    <location>
        <begin position="1"/>
        <end position="23"/>
    </location>
</feature>
<dbReference type="Gene3D" id="3.40.190.10">
    <property type="entry name" value="Periplasmic binding protein-like II"/>
    <property type="match status" value="2"/>
</dbReference>